<organism evidence="2 3">
    <name type="scientific">Podila verticillata NRRL 6337</name>
    <dbReference type="NCBI Taxonomy" id="1069443"/>
    <lineage>
        <taxon>Eukaryota</taxon>
        <taxon>Fungi</taxon>
        <taxon>Fungi incertae sedis</taxon>
        <taxon>Mucoromycota</taxon>
        <taxon>Mortierellomycotina</taxon>
        <taxon>Mortierellomycetes</taxon>
        <taxon>Mortierellales</taxon>
        <taxon>Mortierellaceae</taxon>
        <taxon>Podila</taxon>
    </lineage>
</organism>
<evidence type="ECO:0000313" key="3">
    <source>
        <dbReference type="Proteomes" id="UP000243308"/>
    </source>
</evidence>
<sequence>MVHAFFNPAQAATFNKMAPCKGSTFEVHYFGIHGPAATTRAILAISGADFKNVVPEDWVAVKTKTPFGVVPILKEISVDGKEIQIAETDAIERYLARKFGLLGRDTFEETVINTFISSTSMIAGPVLAKYFAAQDPDSKAEIKAKIFKDSVQPWIAYHEQHLADNGSNGHYVGTTFSLADLQTAFLVKMVVGLWGDVISEGKNPALWKVKTNLEANAGYAAWTQTDSFKALDAMSKQLIGF</sequence>
<dbReference type="SUPFAM" id="SSF52833">
    <property type="entry name" value="Thioredoxin-like"/>
    <property type="match status" value="1"/>
</dbReference>
<dbReference type="Pfam" id="PF14497">
    <property type="entry name" value="GST_C_3"/>
    <property type="match status" value="1"/>
</dbReference>
<dbReference type="SFLD" id="SFLDS00019">
    <property type="entry name" value="Glutathione_Transferase_(cytos"/>
    <property type="match status" value="1"/>
</dbReference>
<reference evidence="2 3" key="1">
    <citation type="submission" date="2011-02" db="EMBL/GenBank/DDBJ databases">
        <title>The Genome Sequence of Mortierella verticillata NRRL 6337.</title>
        <authorList>
            <consortium name="The Broad Institute Genome Sequencing Platform"/>
            <person name="Russ C."/>
            <person name="Cuomo C."/>
            <person name="Burger G."/>
            <person name="Gray M.W."/>
            <person name="Holland P.W.H."/>
            <person name="King N."/>
            <person name="Lang F.B.F."/>
            <person name="Roger A.J."/>
            <person name="Ruiz-Trillo I."/>
            <person name="Young S.K."/>
            <person name="Zeng Q."/>
            <person name="Gargeya S."/>
            <person name="Alvarado L."/>
            <person name="Berlin A."/>
            <person name="Chapman S.B."/>
            <person name="Chen Z."/>
            <person name="Freedman E."/>
            <person name="Gellesch M."/>
            <person name="Goldberg J."/>
            <person name="Griggs A."/>
            <person name="Gujja S."/>
            <person name="Heilman E."/>
            <person name="Heiman D."/>
            <person name="Howarth C."/>
            <person name="Mehta T."/>
            <person name="Neiman D."/>
            <person name="Pearson M."/>
            <person name="Roberts A."/>
            <person name="Saif S."/>
            <person name="Shea T."/>
            <person name="Shenoy N."/>
            <person name="Sisk P."/>
            <person name="Stolte C."/>
            <person name="Sykes S."/>
            <person name="White J."/>
            <person name="Yandava C."/>
            <person name="Haas B."/>
            <person name="Nusbaum C."/>
            <person name="Birren B."/>
        </authorList>
    </citation>
    <scope>NUCLEOTIDE SEQUENCE [LARGE SCALE GENOMIC DNA]</scope>
    <source>
        <strain evidence="2 3">NRRL 6337</strain>
    </source>
</reference>
<dbReference type="GO" id="GO:0004364">
    <property type="term" value="F:glutathione transferase activity"/>
    <property type="evidence" value="ECO:0007669"/>
    <property type="project" value="TreeGrafter"/>
</dbReference>
<proteinExistence type="predicted"/>
<dbReference type="InterPro" id="IPR004046">
    <property type="entry name" value="GST_C"/>
</dbReference>
<dbReference type="PANTHER" id="PTHR11571">
    <property type="entry name" value="GLUTATHIONE S-TRANSFERASE"/>
    <property type="match status" value="1"/>
</dbReference>
<dbReference type="InterPro" id="IPR036282">
    <property type="entry name" value="Glutathione-S-Trfase_C_sf"/>
</dbReference>
<dbReference type="SUPFAM" id="SSF47616">
    <property type="entry name" value="GST C-terminal domain-like"/>
    <property type="match status" value="1"/>
</dbReference>
<dbReference type="Gene3D" id="3.40.30.10">
    <property type="entry name" value="Glutaredoxin"/>
    <property type="match status" value="1"/>
</dbReference>
<dbReference type="OrthoDB" id="414243at2759"/>
<feature type="domain" description="GST N-terminal" evidence="1">
    <location>
        <begin position="23"/>
        <end position="103"/>
    </location>
</feature>
<dbReference type="InterPro" id="IPR004045">
    <property type="entry name" value="Glutathione_S-Trfase_N"/>
</dbReference>
<dbReference type="PANTHER" id="PTHR11571:SF150">
    <property type="entry name" value="GLUTATHIONE S-TRANSFERASE"/>
    <property type="match status" value="1"/>
</dbReference>
<dbReference type="InterPro" id="IPR040079">
    <property type="entry name" value="Glutathione_S-Trfase"/>
</dbReference>
<keyword evidence="3" id="KW-1185">Reference proteome</keyword>
<evidence type="ECO:0000259" key="1">
    <source>
        <dbReference type="PROSITE" id="PS50404"/>
    </source>
</evidence>
<dbReference type="Proteomes" id="UP000243308">
    <property type="component" value="Unassembled WGS sequence"/>
</dbReference>
<dbReference type="Gene3D" id="1.20.1050.10">
    <property type="match status" value="1"/>
</dbReference>
<name>A0A086TJ91_9FUNG</name>
<accession>A0A086TJ91</accession>
<dbReference type="InterPro" id="IPR036249">
    <property type="entry name" value="Thioredoxin-like_sf"/>
</dbReference>
<evidence type="ECO:0000313" key="2">
    <source>
        <dbReference type="EMBL" id="KFH62018.1"/>
    </source>
</evidence>
<gene>
    <name evidence="2" type="ORF">MVEG_12172</name>
</gene>
<dbReference type="GO" id="GO:0006749">
    <property type="term" value="P:glutathione metabolic process"/>
    <property type="evidence" value="ECO:0007669"/>
    <property type="project" value="TreeGrafter"/>
</dbReference>
<dbReference type="AlphaFoldDB" id="A0A086TJ91"/>
<protein>
    <recommendedName>
        <fullName evidence="1">GST N-terminal domain-containing protein</fullName>
    </recommendedName>
</protein>
<dbReference type="EMBL" id="KN042434">
    <property type="protein sequence ID" value="KFH62018.1"/>
    <property type="molecule type" value="Genomic_DNA"/>
</dbReference>
<dbReference type="InterPro" id="IPR050213">
    <property type="entry name" value="GST_superfamily"/>
</dbReference>
<dbReference type="PROSITE" id="PS50404">
    <property type="entry name" value="GST_NTER"/>
    <property type="match status" value="1"/>
</dbReference>